<name>A0AAV7JI41_9METZ</name>
<evidence type="ECO:0000313" key="2">
    <source>
        <dbReference type="EMBL" id="KAI6648411.1"/>
    </source>
</evidence>
<dbReference type="EMBL" id="JAKMXF010000331">
    <property type="protein sequence ID" value="KAI6648411.1"/>
    <property type="molecule type" value="Genomic_DNA"/>
</dbReference>
<dbReference type="InterPro" id="IPR047655">
    <property type="entry name" value="Transpos_IS630-like"/>
</dbReference>
<protein>
    <recommendedName>
        <fullName evidence="1">Tc1-like transposase DDE domain-containing protein</fullName>
    </recommendedName>
</protein>
<gene>
    <name evidence="2" type="ORF">LOD99_8201</name>
</gene>
<dbReference type="InterPro" id="IPR009057">
    <property type="entry name" value="Homeodomain-like_sf"/>
</dbReference>
<dbReference type="PANTHER" id="PTHR47326">
    <property type="entry name" value="TRANSPOSABLE ELEMENT TC3 TRANSPOSASE-LIKE PROTEIN"/>
    <property type="match status" value="1"/>
</dbReference>
<dbReference type="Pfam" id="PF13358">
    <property type="entry name" value="DDE_3"/>
    <property type="match status" value="1"/>
</dbReference>
<evidence type="ECO:0000313" key="3">
    <source>
        <dbReference type="Proteomes" id="UP001165289"/>
    </source>
</evidence>
<proteinExistence type="predicted"/>
<reference evidence="2 3" key="1">
    <citation type="journal article" date="2023" name="BMC Biol.">
        <title>The compact genome of the sponge Oopsacas minuta (Hexactinellida) is lacking key metazoan core genes.</title>
        <authorList>
            <person name="Santini S."/>
            <person name="Schenkelaars Q."/>
            <person name="Jourda C."/>
            <person name="Duchesne M."/>
            <person name="Belahbib H."/>
            <person name="Rocher C."/>
            <person name="Selva M."/>
            <person name="Riesgo A."/>
            <person name="Vervoort M."/>
            <person name="Leys S.P."/>
            <person name="Kodjabachian L."/>
            <person name="Le Bivic A."/>
            <person name="Borchiellini C."/>
            <person name="Claverie J.M."/>
            <person name="Renard E."/>
        </authorList>
    </citation>
    <scope>NUCLEOTIDE SEQUENCE [LARGE SCALE GENOMIC DNA]</scope>
    <source>
        <strain evidence="2">SPO-2</strain>
    </source>
</reference>
<dbReference type="AlphaFoldDB" id="A0AAV7JI41"/>
<feature type="domain" description="Tc1-like transposase DDE" evidence="1">
    <location>
        <begin position="163"/>
        <end position="307"/>
    </location>
</feature>
<keyword evidence="3" id="KW-1185">Reference proteome</keyword>
<dbReference type="Proteomes" id="UP001165289">
    <property type="component" value="Unassembled WGS sequence"/>
</dbReference>
<comment type="caution">
    <text evidence="2">The sequence shown here is derived from an EMBL/GenBank/DDBJ whole genome shotgun (WGS) entry which is preliminary data.</text>
</comment>
<sequence>MLQKFRINARAATLDTKNELNVALEQRKKIKIFIDAGITSAKEISAKTGIPLRTIFRIKSILREGKSITNKSVSGRPKAITYSHKQSIKRTLNSHSKISIRSVHANLSSKYTDAPSTSTVYLATRACGFNFKQPVMGPFITPLIAKNRVEWCKDQVNYCWENVFFTDECSIWLNRGSVGMWTKAKENPILKVQRHTPKLHVWGGISSMGTTTLKIFTSNFVSKLYIDTLNECLIRTADVYYPEGWILQEDNSPIHKSKLSKEWKDSENILVLDWPAYSQDLNPIENIWGVLKQRLSKRSLNNLADLKVAIIYEWETFTPDFLKNFILSMPNRVNMCINSGGEKINY</sequence>
<evidence type="ECO:0000259" key="1">
    <source>
        <dbReference type="Pfam" id="PF13358"/>
    </source>
</evidence>
<dbReference type="PANTHER" id="PTHR47326:SF1">
    <property type="entry name" value="HTH PSQ-TYPE DOMAIN-CONTAINING PROTEIN"/>
    <property type="match status" value="1"/>
</dbReference>
<accession>A0AAV7JI41</accession>
<dbReference type="SUPFAM" id="SSF46689">
    <property type="entry name" value="Homeodomain-like"/>
    <property type="match status" value="1"/>
</dbReference>
<dbReference type="InterPro" id="IPR038717">
    <property type="entry name" value="Tc1-like_DDE_dom"/>
</dbReference>
<organism evidence="2 3">
    <name type="scientific">Oopsacas minuta</name>
    <dbReference type="NCBI Taxonomy" id="111878"/>
    <lineage>
        <taxon>Eukaryota</taxon>
        <taxon>Metazoa</taxon>
        <taxon>Porifera</taxon>
        <taxon>Hexactinellida</taxon>
        <taxon>Hexasterophora</taxon>
        <taxon>Lyssacinosida</taxon>
        <taxon>Leucopsacidae</taxon>
        <taxon>Oopsacas</taxon>
    </lineage>
</organism>
<dbReference type="GO" id="GO:0003676">
    <property type="term" value="F:nucleic acid binding"/>
    <property type="evidence" value="ECO:0007669"/>
    <property type="project" value="InterPro"/>
</dbReference>
<dbReference type="NCBIfam" id="NF033545">
    <property type="entry name" value="transpos_IS630"/>
    <property type="match status" value="1"/>
</dbReference>
<dbReference type="InterPro" id="IPR036397">
    <property type="entry name" value="RNaseH_sf"/>
</dbReference>
<dbReference type="Gene3D" id="3.30.420.10">
    <property type="entry name" value="Ribonuclease H-like superfamily/Ribonuclease H"/>
    <property type="match status" value="1"/>
</dbReference>